<dbReference type="RefSeq" id="WP_301887691.1">
    <property type="nucleotide sequence ID" value="NZ_BAAABW010000021.1"/>
</dbReference>
<dbReference type="InterPro" id="IPR000086">
    <property type="entry name" value="NUDIX_hydrolase_dom"/>
</dbReference>
<keyword evidence="8" id="KW-1185">Reference proteome</keyword>
<dbReference type="PANTHER" id="PTHR43046">
    <property type="entry name" value="GDP-MANNOSE MANNOSYL HYDROLASE"/>
    <property type="match status" value="1"/>
</dbReference>
<protein>
    <submittedName>
        <fullName evidence="7">NUDIX domain-containing protein</fullName>
    </submittedName>
</protein>
<organism evidence="7 8">
    <name type="scientific">Streptomyces blastmyceticus</name>
    <dbReference type="NCBI Taxonomy" id="68180"/>
    <lineage>
        <taxon>Bacteria</taxon>
        <taxon>Bacillati</taxon>
        <taxon>Actinomycetota</taxon>
        <taxon>Actinomycetes</taxon>
        <taxon>Kitasatosporales</taxon>
        <taxon>Streptomycetaceae</taxon>
        <taxon>Streptomyces</taxon>
    </lineage>
</organism>
<dbReference type="Pfam" id="PF00293">
    <property type="entry name" value="NUDIX"/>
    <property type="match status" value="1"/>
</dbReference>
<dbReference type="PRINTS" id="PR00502">
    <property type="entry name" value="NUDIXFAMILY"/>
</dbReference>
<evidence type="ECO:0000256" key="3">
    <source>
        <dbReference type="ARBA" id="ARBA00022801"/>
    </source>
</evidence>
<proteinExistence type="inferred from homology"/>
<dbReference type="EMBL" id="BAAABW010000021">
    <property type="protein sequence ID" value="GAA0358169.1"/>
    <property type="molecule type" value="Genomic_DNA"/>
</dbReference>
<evidence type="ECO:0000313" key="8">
    <source>
        <dbReference type="Proteomes" id="UP001500063"/>
    </source>
</evidence>
<gene>
    <name evidence="7" type="ORF">GCM10010319_39390</name>
</gene>
<dbReference type="PROSITE" id="PS51462">
    <property type="entry name" value="NUDIX"/>
    <property type="match status" value="1"/>
</dbReference>
<reference evidence="8" key="1">
    <citation type="journal article" date="2019" name="Int. J. Syst. Evol. Microbiol.">
        <title>The Global Catalogue of Microorganisms (GCM) 10K type strain sequencing project: providing services to taxonomists for standard genome sequencing and annotation.</title>
        <authorList>
            <consortium name="The Broad Institute Genomics Platform"/>
            <consortium name="The Broad Institute Genome Sequencing Center for Infectious Disease"/>
            <person name="Wu L."/>
            <person name="Ma J."/>
        </authorList>
    </citation>
    <scope>NUCLEOTIDE SEQUENCE [LARGE SCALE GENOMIC DNA]</scope>
    <source>
        <strain evidence="8">JCM 4565</strain>
    </source>
</reference>
<comment type="similarity">
    <text evidence="2 4">Belongs to the Nudix hydrolase family.</text>
</comment>
<dbReference type="PANTHER" id="PTHR43046:SF14">
    <property type="entry name" value="MUTT_NUDIX FAMILY PROTEIN"/>
    <property type="match status" value="1"/>
</dbReference>
<name>A0ABP3H1T9_9ACTN</name>
<dbReference type="SUPFAM" id="SSF55811">
    <property type="entry name" value="Nudix"/>
    <property type="match status" value="1"/>
</dbReference>
<sequence>MVGADRAHSPKQPSPLHSVSVAGAVVRDDGRMLAIRRADNGRWELPGGVLEIEEAPEGGVRREVLEETGVEVEVGRLTGVYKNMARGIVALVFRCHPVGGTAQTSDEAAAVSWLTPDEVAASMTEAYAVRLLDAIGDNPPYVRIHDGQRLVTS</sequence>
<evidence type="ECO:0000259" key="6">
    <source>
        <dbReference type="PROSITE" id="PS51462"/>
    </source>
</evidence>
<evidence type="ECO:0000256" key="4">
    <source>
        <dbReference type="RuleBase" id="RU003476"/>
    </source>
</evidence>
<comment type="caution">
    <text evidence="7">The sequence shown here is derived from an EMBL/GenBank/DDBJ whole genome shotgun (WGS) entry which is preliminary data.</text>
</comment>
<dbReference type="InterPro" id="IPR015797">
    <property type="entry name" value="NUDIX_hydrolase-like_dom_sf"/>
</dbReference>
<dbReference type="Proteomes" id="UP001500063">
    <property type="component" value="Unassembled WGS sequence"/>
</dbReference>
<feature type="region of interest" description="Disordered" evidence="5">
    <location>
        <begin position="1"/>
        <end position="20"/>
    </location>
</feature>
<evidence type="ECO:0000256" key="2">
    <source>
        <dbReference type="ARBA" id="ARBA00005582"/>
    </source>
</evidence>
<feature type="domain" description="Nudix hydrolase" evidence="6">
    <location>
        <begin position="15"/>
        <end position="137"/>
    </location>
</feature>
<dbReference type="Gene3D" id="3.90.79.10">
    <property type="entry name" value="Nucleoside Triphosphate Pyrophosphohydrolase"/>
    <property type="match status" value="1"/>
</dbReference>
<evidence type="ECO:0000256" key="5">
    <source>
        <dbReference type="SAM" id="MobiDB-lite"/>
    </source>
</evidence>
<comment type="cofactor">
    <cofactor evidence="1">
        <name>Mg(2+)</name>
        <dbReference type="ChEBI" id="CHEBI:18420"/>
    </cofactor>
</comment>
<keyword evidence="3 4" id="KW-0378">Hydrolase</keyword>
<dbReference type="InterPro" id="IPR020084">
    <property type="entry name" value="NUDIX_hydrolase_CS"/>
</dbReference>
<dbReference type="PROSITE" id="PS00893">
    <property type="entry name" value="NUDIX_BOX"/>
    <property type="match status" value="1"/>
</dbReference>
<accession>A0ABP3H1T9</accession>
<evidence type="ECO:0000256" key="1">
    <source>
        <dbReference type="ARBA" id="ARBA00001946"/>
    </source>
</evidence>
<dbReference type="InterPro" id="IPR020476">
    <property type="entry name" value="Nudix_hydrolase"/>
</dbReference>
<evidence type="ECO:0000313" key="7">
    <source>
        <dbReference type="EMBL" id="GAA0358169.1"/>
    </source>
</evidence>